<organism evidence="3 4">
    <name type="scientific">Vibrio gazogenes</name>
    <dbReference type="NCBI Taxonomy" id="687"/>
    <lineage>
        <taxon>Bacteria</taxon>
        <taxon>Pseudomonadati</taxon>
        <taxon>Pseudomonadota</taxon>
        <taxon>Gammaproteobacteria</taxon>
        <taxon>Vibrionales</taxon>
        <taxon>Vibrionaceae</taxon>
        <taxon>Vibrio</taxon>
    </lineage>
</organism>
<dbReference type="SUPFAM" id="SSF53167">
    <property type="entry name" value="Purine and uridine phosphorylases"/>
    <property type="match status" value="1"/>
</dbReference>
<dbReference type="InterPro" id="IPR035994">
    <property type="entry name" value="Nucleoside_phosphorylase_sf"/>
</dbReference>
<evidence type="ECO:0000313" key="4">
    <source>
        <dbReference type="Proteomes" id="UP000196708"/>
    </source>
</evidence>
<dbReference type="SUPFAM" id="SSF109604">
    <property type="entry name" value="HD-domain/PDEase-like"/>
    <property type="match status" value="1"/>
</dbReference>
<dbReference type="Pfam" id="PF13023">
    <property type="entry name" value="HD_3"/>
    <property type="match status" value="1"/>
</dbReference>
<dbReference type="Gene3D" id="3.40.50.1580">
    <property type="entry name" value="Nucleoside phosphorylase domain"/>
    <property type="match status" value="1"/>
</dbReference>
<dbReference type="GO" id="GO:0008930">
    <property type="term" value="F:methylthioadenosine nucleosidase activity"/>
    <property type="evidence" value="ECO:0007669"/>
    <property type="project" value="TreeGrafter"/>
</dbReference>
<dbReference type="GO" id="GO:0009116">
    <property type="term" value="P:nucleoside metabolic process"/>
    <property type="evidence" value="ECO:0007669"/>
    <property type="project" value="InterPro"/>
</dbReference>
<dbReference type="InterPro" id="IPR000845">
    <property type="entry name" value="Nucleoside_phosphorylase_d"/>
</dbReference>
<evidence type="ECO:0000259" key="1">
    <source>
        <dbReference type="Pfam" id="PF01048"/>
    </source>
</evidence>
<evidence type="ECO:0000259" key="2">
    <source>
        <dbReference type="Pfam" id="PF13023"/>
    </source>
</evidence>
<dbReference type="RefSeq" id="WP_088134676.1">
    <property type="nucleotide sequence ID" value="NZ_CP018836.1"/>
</dbReference>
<dbReference type="KEGG" id="vga:BSQ33_16335"/>
<dbReference type="GO" id="GO:0005829">
    <property type="term" value="C:cytosol"/>
    <property type="evidence" value="ECO:0007669"/>
    <property type="project" value="TreeGrafter"/>
</dbReference>
<reference evidence="3 4" key="1">
    <citation type="submission" date="2016-12" db="EMBL/GenBank/DDBJ databases">
        <authorList>
            <person name="Song W.-J."/>
            <person name="Kurnit D.M."/>
        </authorList>
    </citation>
    <scope>NUCLEOTIDE SEQUENCE [LARGE SCALE GENOMIC DNA]</scope>
    <source>
        <strain evidence="3 4">ATCC 43942</strain>
    </source>
</reference>
<dbReference type="PANTHER" id="PTHR46832:SF1">
    <property type="entry name" value="5'-METHYLTHIOADENOSINE_S-ADENOSYLHOMOCYSTEINE NUCLEOSIDASE"/>
    <property type="match status" value="1"/>
</dbReference>
<dbReference type="PANTHER" id="PTHR46832">
    <property type="entry name" value="5'-METHYLTHIOADENOSINE/S-ADENOSYLHOMOCYSTEINE NUCLEOSIDASE"/>
    <property type="match status" value="1"/>
</dbReference>
<sequence>MTDKYDVAFILALREEDKSSDFFSDIKWTPKNYDSKLEIYAGETQTNKKELVSLVKLIIDDQGPEIAGIKTTQYMNLISAKLLILVGISGRISDDCRLCDVVIAKSTDNPMYRTKIKEGKLISGGKELQIDGISNQIYRQIQSSAPFYSINGLDTKDIEVLHQKDLLTEKIDTHFGPIAMTPYLVDDPEFQSWIIESRNRHILAVDMESYSVVLAAIHSRMDSDKIVVVRGISDLADGSKKEHDLVKGGAIRKIALNNATQLIRHVVSTLIDFKEDTVCIRMNVESEGDTDNTFSAFHKSIEFLNELSEKIDTGDSIEKVFLGIQPRLRRDRQLNRQIEELSKVAYKVVIDKSLSENKDILGRLPESAVDYLVAYRIMEYLFYKDFDSHMEMLLSRIYPHRINKFCKKMLFSHEDERKLVSTLIRAYSNKLSKNEGSDFGVKAHICYLMGRVRTGQQKIVAKNELVRWREQLLGRKSKNKNSTLEQDFHKLNSPEKKLLFRSICISLIVLEAEGELESYIEACLYSKEFDNLNRGFHLEYYGDIEYDPRETMNNVDCVGVPIDRTFNTLIDKISRSIESQITYPLRDVELITLLSLCQKRLAAGCLESKYRAKISKFLSGTKISNVTESFELRDYCEMLKGHFEDESFSIKNLIYKFYSLKKLDRSGWNDVAKNHSRKTEKPESVLSHTAGGLLLIEMFLPEKVSPNDVSSSWKGSCSRYSKETIRKIFLFHDLAESYIGDLLPRQRNDEAKAAEAKVNKMLGMLSTYNEFQYSNLYDLWEQFENKSTINGAVAREIDRIDCFIQLCIEHDYGSEISDYESWKTEIEKSIINPVCQSIVNAVAAKNTI</sequence>
<dbReference type="AlphaFoldDB" id="A0A1Z2SJS6"/>
<dbReference type="EMBL" id="CP018836">
    <property type="protein sequence ID" value="ASA57347.1"/>
    <property type="molecule type" value="Genomic_DNA"/>
</dbReference>
<dbReference type="Pfam" id="PF01048">
    <property type="entry name" value="PNP_UDP_1"/>
    <property type="match status" value="1"/>
</dbReference>
<dbReference type="GO" id="GO:0019284">
    <property type="term" value="P:L-methionine salvage from S-adenosylmethionine"/>
    <property type="evidence" value="ECO:0007669"/>
    <property type="project" value="TreeGrafter"/>
</dbReference>
<proteinExistence type="predicted"/>
<dbReference type="Proteomes" id="UP000196708">
    <property type="component" value="Chromosome 2"/>
</dbReference>
<evidence type="ECO:0000313" key="3">
    <source>
        <dbReference type="EMBL" id="ASA57347.1"/>
    </source>
</evidence>
<feature type="domain" description="Nucleoside phosphorylase" evidence="1">
    <location>
        <begin position="23"/>
        <end position="267"/>
    </location>
</feature>
<name>A0A1Z2SJS6_VIBGA</name>
<gene>
    <name evidence="3" type="ORF">BSQ33_16335</name>
</gene>
<feature type="domain" description="HD" evidence="2">
    <location>
        <begin position="721"/>
        <end position="811"/>
    </location>
</feature>
<dbReference type="GO" id="GO:0008782">
    <property type="term" value="F:adenosylhomocysteine nucleosidase activity"/>
    <property type="evidence" value="ECO:0007669"/>
    <property type="project" value="TreeGrafter"/>
</dbReference>
<protein>
    <recommendedName>
        <fullName evidence="5">HD domain-containing protein</fullName>
    </recommendedName>
</protein>
<dbReference type="Gene3D" id="1.10.3210.10">
    <property type="entry name" value="Hypothetical protein af1432"/>
    <property type="match status" value="1"/>
</dbReference>
<accession>A0A1Z2SJS6</accession>
<evidence type="ECO:0008006" key="5">
    <source>
        <dbReference type="Google" id="ProtNLM"/>
    </source>
</evidence>
<dbReference type="InterPro" id="IPR006674">
    <property type="entry name" value="HD_domain"/>
</dbReference>
<dbReference type="OrthoDB" id="2988699at2"/>